<sequence length="415" mass="48528">MASQAEEEAEEKEFWEKIEMMFDRKFPIDEDVRKVINAGIKESRYLDPKEREEVIDAAVCLAYDIVTVAQREEEGKEAEIAKIAKREAEVYIKSKLEERRKTSFEQEASGPKASPEDFSAQGKEMEGDNTAKDDDEDNIEAKLEKEKKTGFDINQEISQDQSRTSSAENLPEQYLGAVAKMEVKASFEDLIKRLTVTAPNGEKHSDNCAKDFIEAKNDLNCESIKIIGNASRLEAYGRFNVHEDYPWREGCLRHADFKRPEDYPWHKDFKRPEDYPWPEDYPMHDDYPMPQDFKRPKDYPGHKDFKSPEDYPWLEPTKKLKTIIRRINYPSEKEHAPLWDRHNIERVPTLNLGHSKSVKRRGQNEAQVAPAERSKERRQRQAELQEKERLLKLLKLKSQESPLLSFLLRLLRLKA</sequence>
<feature type="compositionally biased region" description="Basic and acidic residues" evidence="1">
    <location>
        <begin position="372"/>
        <end position="383"/>
    </location>
</feature>
<feature type="region of interest" description="Disordered" evidence="1">
    <location>
        <begin position="101"/>
        <end position="168"/>
    </location>
</feature>
<gene>
    <name evidence="2" type="ORF">AWC38_SpisGene20704</name>
</gene>
<dbReference type="Proteomes" id="UP000225706">
    <property type="component" value="Unassembled WGS sequence"/>
</dbReference>
<evidence type="ECO:0000313" key="2">
    <source>
        <dbReference type="EMBL" id="PFX15091.1"/>
    </source>
</evidence>
<comment type="caution">
    <text evidence="2">The sequence shown here is derived from an EMBL/GenBank/DDBJ whole genome shotgun (WGS) entry which is preliminary data.</text>
</comment>
<feature type="compositionally biased region" description="Basic and acidic residues" evidence="1">
    <location>
        <begin position="139"/>
        <end position="150"/>
    </location>
</feature>
<feature type="compositionally biased region" description="Polar residues" evidence="1">
    <location>
        <begin position="155"/>
        <end position="168"/>
    </location>
</feature>
<dbReference type="EMBL" id="LSMT01000687">
    <property type="protein sequence ID" value="PFX15091.1"/>
    <property type="molecule type" value="Genomic_DNA"/>
</dbReference>
<proteinExistence type="predicted"/>
<reference evidence="3" key="1">
    <citation type="journal article" date="2017" name="bioRxiv">
        <title>Comparative analysis of the genomes of Stylophora pistillata and Acropora digitifera provides evidence for extensive differences between species of corals.</title>
        <authorList>
            <person name="Voolstra C.R."/>
            <person name="Li Y."/>
            <person name="Liew Y.J."/>
            <person name="Baumgarten S."/>
            <person name="Zoccola D."/>
            <person name="Flot J.-F."/>
            <person name="Tambutte S."/>
            <person name="Allemand D."/>
            <person name="Aranda M."/>
        </authorList>
    </citation>
    <scope>NUCLEOTIDE SEQUENCE [LARGE SCALE GENOMIC DNA]</scope>
</reference>
<feature type="compositionally biased region" description="Basic and acidic residues" evidence="1">
    <location>
        <begin position="123"/>
        <end position="132"/>
    </location>
</feature>
<evidence type="ECO:0000256" key="1">
    <source>
        <dbReference type="SAM" id="MobiDB-lite"/>
    </source>
</evidence>
<feature type="region of interest" description="Disordered" evidence="1">
    <location>
        <begin position="350"/>
        <end position="383"/>
    </location>
</feature>
<evidence type="ECO:0000313" key="3">
    <source>
        <dbReference type="Proteomes" id="UP000225706"/>
    </source>
</evidence>
<accession>A0A2B4RBR0</accession>
<dbReference type="AlphaFoldDB" id="A0A2B4RBR0"/>
<organism evidence="2 3">
    <name type="scientific">Stylophora pistillata</name>
    <name type="common">Smooth cauliflower coral</name>
    <dbReference type="NCBI Taxonomy" id="50429"/>
    <lineage>
        <taxon>Eukaryota</taxon>
        <taxon>Metazoa</taxon>
        <taxon>Cnidaria</taxon>
        <taxon>Anthozoa</taxon>
        <taxon>Hexacorallia</taxon>
        <taxon>Scleractinia</taxon>
        <taxon>Astrocoeniina</taxon>
        <taxon>Pocilloporidae</taxon>
        <taxon>Stylophora</taxon>
    </lineage>
</organism>
<keyword evidence="3" id="KW-1185">Reference proteome</keyword>
<name>A0A2B4RBR0_STYPI</name>
<protein>
    <submittedName>
        <fullName evidence="2">Uncharacterized protein</fullName>
    </submittedName>
</protein>